<dbReference type="Pfam" id="PF17677">
    <property type="entry name" value="Glyco_hydro38C2"/>
    <property type="match status" value="1"/>
</dbReference>
<dbReference type="InterPro" id="IPR041147">
    <property type="entry name" value="GH38_C"/>
</dbReference>
<keyword evidence="3" id="KW-0378">Hydrolase</keyword>
<dbReference type="Gene3D" id="1.20.1270.50">
    <property type="entry name" value="Glycoside hydrolase family 38, central domain"/>
    <property type="match status" value="1"/>
</dbReference>
<dbReference type="InterPro" id="IPR011682">
    <property type="entry name" value="Glyco_hydro_38_C"/>
</dbReference>
<dbReference type="InterPro" id="IPR000602">
    <property type="entry name" value="Glyco_hydro_38_N"/>
</dbReference>
<dbReference type="SUPFAM" id="SSF88688">
    <property type="entry name" value="Families 57/38 glycoside transferase middle domain"/>
    <property type="match status" value="1"/>
</dbReference>
<keyword evidence="4" id="KW-0326">Glycosidase</keyword>
<keyword evidence="2" id="KW-0479">Metal-binding</keyword>
<evidence type="ECO:0000256" key="1">
    <source>
        <dbReference type="ARBA" id="ARBA00009792"/>
    </source>
</evidence>
<dbReference type="InterPro" id="IPR028995">
    <property type="entry name" value="Glyco_hydro_57/38_cen_sf"/>
</dbReference>
<dbReference type="PANTHER" id="PTHR46017:SF2">
    <property type="entry name" value="MANNOSYLGLYCERATE HYDROLASE"/>
    <property type="match status" value="1"/>
</dbReference>
<comment type="caution">
    <text evidence="6">The sequence shown here is derived from an EMBL/GenBank/DDBJ whole genome shotgun (WGS) entry which is preliminary data.</text>
</comment>
<name>A0ABW5PFN8_9BACL</name>
<reference evidence="7" key="1">
    <citation type="journal article" date="2019" name="Int. J. Syst. Evol. Microbiol.">
        <title>The Global Catalogue of Microorganisms (GCM) 10K type strain sequencing project: providing services to taxonomists for standard genome sequencing and annotation.</title>
        <authorList>
            <consortium name="The Broad Institute Genomics Platform"/>
            <consortium name="The Broad Institute Genome Sequencing Center for Infectious Disease"/>
            <person name="Wu L."/>
            <person name="Ma J."/>
        </authorList>
    </citation>
    <scope>NUCLEOTIDE SEQUENCE [LARGE SCALE GENOMIC DNA]</scope>
    <source>
        <strain evidence="7">KCTC 3950</strain>
    </source>
</reference>
<dbReference type="Pfam" id="PF09261">
    <property type="entry name" value="Alpha-mann_mid"/>
    <property type="match status" value="1"/>
</dbReference>
<evidence type="ECO:0000313" key="6">
    <source>
        <dbReference type="EMBL" id="MFD2613600.1"/>
    </source>
</evidence>
<dbReference type="Proteomes" id="UP001597541">
    <property type="component" value="Unassembled WGS sequence"/>
</dbReference>
<dbReference type="Gene3D" id="2.60.40.2210">
    <property type="match status" value="1"/>
</dbReference>
<dbReference type="Pfam" id="PF07748">
    <property type="entry name" value="Glyco_hydro_38C"/>
    <property type="match status" value="1"/>
</dbReference>
<dbReference type="SMART" id="SM00872">
    <property type="entry name" value="Alpha-mann_mid"/>
    <property type="match status" value="1"/>
</dbReference>
<evidence type="ECO:0000256" key="4">
    <source>
        <dbReference type="ARBA" id="ARBA00023295"/>
    </source>
</evidence>
<keyword evidence="7" id="KW-1185">Reference proteome</keyword>
<accession>A0ABW5PFN8</accession>
<gene>
    <name evidence="6" type="ORF">ACFSUF_14300</name>
</gene>
<comment type="similarity">
    <text evidence="1">Belongs to the glycosyl hydrolase 38 family.</text>
</comment>
<proteinExistence type="inferred from homology"/>
<feature type="domain" description="Glycoside hydrolase family 38 central" evidence="5">
    <location>
        <begin position="278"/>
        <end position="357"/>
    </location>
</feature>
<dbReference type="RefSeq" id="WP_377603626.1">
    <property type="nucleotide sequence ID" value="NZ_JBHUME010000008.1"/>
</dbReference>
<protein>
    <submittedName>
        <fullName evidence="6">Alpha-mannosidase</fullName>
    </submittedName>
</protein>
<dbReference type="CDD" id="cd10814">
    <property type="entry name" value="GH38N_AMII_SpGH38_like"/>
    <property type="match status" value="1"/>
</dbReference>
<dbReference type="SUPFAM" id="SSF74650">
    <property type="entry name" value="Galactose mutarotase-like"/>
    <property type="match status" value="1"/>
</dbReference>
<sequence length="893" mass="101084">MKPSFHVISHTHWDREWYLTFEQFRFRLVELMNGLIELLETDPDFEVFHLDGQTIVLEDYYEIHPENKERLEKLIRAGRILIGPWYLQNDEYLTSGEATIRNLQTGITMSRQIDREMKVGYLPDQFGNISQMPQILRGFGIGNVVFGRGYDNFNKHKEQEFLWEGADDSRITAIFMPNWYNNAQRIPEEPAKALKTLQLIQARIDERKQTNNYLLMNGVDHLEAQENLSGILKGLRETLGDEAEILHTTLEEHIRRVEAELISPTVQKGEMRAGDDYHILAGTLSARVYLKQENVKAQDLLEKWIEPLAVWARMSGFGSYPEAYLTYLWKSLMKNHPHDSICGCSQDEVHEHMMDRFKAFGEAAQEVLHRQALSLLRGIGREGMGEDDQLIAVFNPSTLPMTGWIEQSIDFQEKDGVTSFRIVNAAGVEIPYQIISHTRTRKQRLSPINLPTELPVNRYLIGIVAEEVPAQGYTSFQVIPHQEPVKAPKHQHNAGCLENEFISVTVNANGSLNVLDKVTGVLYENQLTFVDEADAGDLYVFQHLEGAQTLTSADLKAQVLAVNTVAEGYQAVEIRWHWELPESLAAEGTSRTDGKVAYAIKATIGLLRHARHLDVCIELNNTARDHRLRIRFPMQHAVPGTLAGGQFDVLRREASDGKPYTRHANSLPNWKWAAAGWEQGMAVFNKGLHEYELTEDDTALDLTLIRSVGTIFGRPNPLPHENDDNPLGQCQGAYTFELALRPFGPSDNAAVLAREAEAFHHGLRSYTLPVREEKWAAGRPWVQDSEIGGLFSRRDPDAGKPRLPREASFVTLQGEGVVLSAVKKRLGGPETAIRFYNALEVPTSAKLTTAQGISQAWKADLMEQPVEELRVEHRQVKLQMKPKEIVTILVHTV</sequence>
<dbReference type="Gene3D" id="2.70.98.30">
    <property type="entry name" value="Golgi alpha-mannosidase II, domain 4"/>
    <property type="match status" value="1"/>
</dbReference>
<dbReference type="PANTHER" id="PTHR46017">
    <property type="entry name" value="ALPHA-MANNOSIDASE 2C1"/>
    <property type="match status" value="1"/>
</dbReference>
<evidence type="ECO:0000313" key="7">
    <source>
        <dbReference type="Proteomes" id="UP001597541"/>
    </source>
</evidence>
<dbReference type="SUPFAM" id="SSF88713">
    <property type="entry name" value="Glycoside hydrolase/deacetylase"/>
    <property type="match status" value="1"/>
</dbReference>
<dbReference type="InterPro" id="IPR027291">
    <property type="entry name" value="Glyco_hydro_38_N_sf"/>
</dbReference>
<dbReference type="Gene3D" id="2.60.40.2220">
    <property type="match status" value="1"/>
</dbReference>
<dbReference type="Gene3D" id="3.20.110.10">
    <property type="entry name" value="Glycoside hydrolase 38, N terminal domain"/>
    <property type="match status" value="1"/>
</dbReference>
<dbReference type="InterPro" id="IPR037094">
    <property type="entry name" value="Glyco_hydro_38_cen_sf"/>
</dbReference>
<dbReference type="Pfam" id="PF01074">
    <property type="entry name" value="Glyco_hydro_38N"/>
    <property type="match status" value="1"/>
</dbReference>
<evidence type="ECO:0000256" key="2">
    <source>
        <dbReference type="ARBA" id="ARBA00022723"/>
    </source>
</evidence>
<dbReference type="InterPro" id="IPR011013">
    <property type="entry name" value="Gal_mutarotase_sf_dom"/>
</dbReference>
<organism evidence="6 7">
    <name type="scientific">Paenibacillus gansuensis</name>
    <dbReference type="NCBI Taxonomy" id="306542"/>
    <lineage>
        <taxon>Bacteria</taxon>
        <taxon>Bacillati</taxon>
        <taxon>Bacillota</taxon>
        <taxon>Bacilli</taxon>
        <taxon>Bacillales</taxon>
        <taxon>Paenibacillaceae</taxon>
        <taxon>Paenibacillus</taxon>
    </lineage>
</organism>
<evidence type="ECO:0000256" key="3">
    <source>
        <dbReference type="ARBA" id="ARBA00022801"/>
    </source>
</evidence>
<dbReference type="InterPro" id="IPR015341">
    <property type="entry name" value="Glyco_hydro_38_cen"/>
</dbReference>
<dbReference type="EMBL" id="JBHUME010000008">
    <property type="protein sequence ID" value="MFD2613600.1"/>
    <property type="molecule type" value="Genomic_DNA"/>
</dbReference>
<dbReference type="InterPro" id="IPR011330">
    <property type="entry name" value="Glyco_hydro/deAcase_b/a-brl"/>
</dbReference>
<evidence type="ECO:0000259" key="5">
    <source>
        <dbReference type="SMART" id="SM00872"/>
    </source>
</evidence>